<dbReference type="AlphaFoldDB" id="A0A5R9F140"/>
<reference evidence="2 3" key="1">
    <citation type="submission" date="2019-04" db="EMBL/GenBank/DDBJ databases">
        <title>Bacillus caeni sp. nov., a bacterium isolated from mangrove sediment.</title>
        <authorList>
            <person name="Huang H."/>
            <person name="Mo K."/>
            <person name="Hu Y."/>
        </authorList>
    </citation>
    <scope>NUCLEOTIDE SEQUENCE [LARGE SCALE GENOMIC DNA]</scope>
    <source>
        <strain evidence="2 3">HB172195</strain>
    </source>
</reference>
<evidence type="ECO:0000256" key="1">
    <source>
        <dbReference type="SAM" id="SignalP"/>
    </source>
</evidence>
<dbReference type="RefSeq" id="WP_171016818.1">
    <property type="nucleotide sequence ID" value="NZ_SWLG01000007.1"/>
</dbReference>
<name>A0A5R9F140_9BACL</name>
<sequence length="133" mass="14916">MKNFFIMILLLTLLLPAKSGSAQSLASLVNCPDSEELIIPSKNQKKMLLTALPAIVPMVYQDTAQQRWQIVSVSPIKKGSFTYKTASKLCGKAVTEYSWIVKINFPSSSSHLTQRQLLIVRSNNSGWLVWHHN</sequence>
<gene>
    <name evidence="2" type="ORF">FCL54_12200</name>
</gene>
<dbReference type="EMBL" id="SWLG01000007">
    <property type="protein sequence ID" value="TLS37277.1"/>
    <property type="molecule type" value="Genomic_DNA"/>
</dbReference>
<feature type="chain" id="PRO_5024330006" evidence="1">
    <location>
        <begin position="23"/>
        <end position="133"/>
    </location>
</feature>
<dbReference type="Proteomes" id="UP000308230">
    <property type="component" value="Unassembled WGS sequence"/>
</dbReference>
<evidence type="ECO:0000313" key="3">
    <source>
        <dbReference type="Proteomes" id="UP000308230"/>
    </source>
</evidence>
<protein>
    <submittedName>
        <fullName evidence="2">Uncharacterized protein</fullName>
    </submittedName>
</protein>
<keyword evidence="1" id="KW-0732">Signal</keyword>
<feature type="signal peptide" evidence="1">
    <location>
        <begin position="1"/>
        <end position="22"/>
    </location>
</feature>
<keyword evidence="3" id="KW-1185">Reference proteome</keyword>
<organism evidence="2 3">
    <name type="scientific">Exobacillus caeni</name>
    <dbReference type="NCBI Taxonomy" id="2574798"/>
    <lineage>
        <taxon>Bacteria</taxon>
        <taxon>Bacillati</taxon>
        <taxon>Bacillota</taxon>
        <taxon>Bacilli</taxon>
        <taxon>Bacillales</taxon>
        <taxon>Guptibacillaceae</taxon>
        <taxon>Exobacillus</taxon>
    </lineage>
</organism>
<comment type="caution">
    <text evidence="2">The sequence shown here is derived from an EMBL/GenBank/DDBJ whole genome shotgun (WGS) entry which is preliminary data.</text>
</comment>
<proteinExistence type="predicted"/>
<accession>A0A5R9F140</accession>
<evidence type="ECO:0000313" key="2">
    <source>
        <dbReference type="EMBL" id="TLS37277.1"/>
    </source>
</evidence>